<evidence type="ECO:0000313" key="4">
    <source>
        <dbReference type="EMBL" id="AYD49386.1"/>
    </source>
</evidence>
<keyword evidence="5" id="KW-1185">Reference proteome</keyword>
<feature type="chain" id="PRO_5017185195" description="Gylcosyl hydrolase 115 C-terminal domain-containing protein" evidence="2">
    <location>
        <begin position="24"/>
        <end position="966"/>
    </location>
</feature>
<dbReference type="InterPro" id="IPR041437">
    <property type="entry name" value="GH115_C"/>
</dbReference>
<dbReference type="InterPro" id="IPR029018">
    <property type="entry name" value="Hex-like_dom2"/>
</dbReference>
<dbReference type="Pfam" id="PF17829">
    <property type="entry name" value="GH115_C"/>
    <property type="match status" value="1"/>
</dbReference>
<dbReference type="Gene3D" id="3.30.379.10">
    <property type="entry name" value="Chitobiase/beta-hexosaminidase domain 2-like"/>
    <property type="match status" value="1"/>
</dbReference>
<evidence type="ECO:0000259" key="3">
    <source>
        <dbReference type="Pfam" id="PF17829"/>
    </source>
</evidence>
<dbReference type="Proteomes" id="UP000266118">
    <property type="component" value="Chromosome"/>
</dbReference>
<keyword evidence="2" id="KW-0732">Signal</keyword>
<dbReference type="PANTHER" id="PTHR37842:SF2">
    <property type="entry name" value="GYLCOSYL HYDROLASE 115 C-TERMINAL DOMAIN-CONTAINING PROTEIN"/>
    <property type="match status" value="1"/>
</dbReference>
<dbReference type="Gene3D" id="2.60.120.1620">
    <property type="match status" value="1"/>
</dbReference>
<keyword evidence="1" id="KW-0378">Hydrolase</keyword>
<dbReference type="Gene3D" id="1.20.58.2150">
    <property type="match status" value="1"/>
</dbReference>
<evidence type="ECO:0000313" key="5">
    <source>
        <dbReference type="Proteomes" id="UP000266118"/>
    </source>
</evidence>
<dbReference type="InterPro" id="IPR042301">
    <property type="entry name" value="GH115_sf"/>
</dbReference>
<evidence type="ECO:0000256" key="1">
    <source>
        <dbReference type="ARBA" id="ARBA00022801"/>
    </source>
</evidence>
<dbReference type="SUPFAM" id="SSF55545">
    <property type="entry name" value="beta-N-acetylhexosaminidase-like domain"/>
    <property type="match status" value="1"/>
</dbReference>
<proteinExistence type="predicted"/>
<dbReference type="KEGG" id="ark:D6B99_09275"/>
<accession>A0A386HV06</accession>
<organism evidence="4 5">
    <name type="scientific">Arachidicoccus soli</name>
    <dbReference type="NCBI Taxonomy" id="2341117"/>
    <lineage>
        <taxon>Bacteria</taxon>
        <taxon>Pseudomonadati</taxon>
        <taxon>Bacteroidota</taxon>
        <taxon>Chitinophagia</taxon>
        <taxon>Chitinophagales</taxon>
        <taxon>Chitinophagaceae</taxon>
        <taxon>Arachidicoccus</taxon>
    </lineage>
</organism>
<evidence type="ECO:0000256" key="2">
    <source>
        <dbReference type="SAM" id="SignalP"/>
    </source>
</evidence>
<reference evidence="4 5" key="1">
    <citation type="submission" date="2018-09" db="EMBL/GenBank/DDBJ databases">
        <title>Arachidicoccus sp. nov., a bacterium isolated from soil.</title>
        <authorList>
            <person name="Weon H.-Y."/>
            <person name="Kwon S.-W."/>
            <person name="Lee S.A."/>
        </authorList>
    </citation>
    <scope>NUCLEOTIDE SEQUENCE [LARGE SCALE GENOMIC DNA]</scope>
    <source>
        <strain evidence="4 5">KIS59-12</strain>
    </source>
</reference>
<dbReference type="OrthoDB" id="8727830at2"/>
<feature type="signal peptide" evidence="2">
    <location>
        <begin position="1"/>
        <end position="23"/>
    </location>
</feature>
<dbReference type="Gene3D" id="3.20.20.520">
    <property type="entry name" value="Glycosyl hydrolase family 115"/>
    <property type="match status" value="1"/>
</dbReference>
<dbReference type="PANTHER" id="PTHR37842">
    <property type="match status" value="1"/>
</dbReference>
<dbReference type="EMBL" id="CP032489">
    <property type="protein sequence ID" value="AYD49386.1"/>
    <property type="molecule type" value="Genomic_DNA"/>
</dbReference>
<dbReference type="Pfam" id="PF15979">
    <property type="entry name" value="Glyco_hydro_115"/>
    <property type="match status" value="1"/>
</dbReference>
<name>A0A386HV06_9BACT</name>
<dbReference type="GO" id="GO:0005975">
    <property type="term" value="P:carbohydrate metabolic process"/>
    <property type="evidence" value="ECO:0007669"/>
    <property type="project" value="UniProtKB-ARBA"/>
</dbReference>
<sequence length="966" mass="109167">MKMKLYWVGLLGLALGMSFPGSAQIRVENKVQKGENAFPLVAEKHISTIYYDQADAEVVAKVAHLFAKDISSVSGEEPTVTSSSNPTVKTVVIIGTLGENKLIDKLISSKKINVDSIRGGWEQFIIKVIKNPFPKVSQALVIVGSDRRGTAYGTFTISKAIGVSPWYWWADVPVKKQKNIYIPNIDYSSKEPSVKFRGIFINDEDWGMRPWASKNMDPNIKSIGPNTYARICELLLRLKANTLAPAMHPPTAFNKYPKNKLVADSFAIIMSSSHTEPLLFNNASEWSHKMNGDWNYVTNKDGILSVLDKRVRENSPYENIYTMGLRGIHDSPMADVPKGYSKVNVLESVIRDERGILEKYIKKPIDSIPQIFVPYKEVLNIYEQGMKLPDDITLVWPDDNFGYIKRLSDSKEEERSGGAGVYYHISYLGEPNDYLWINTTPPALIYEEMHKAYETGAKRYWLLNVGDLKPGELGIQFFMDMAWNINKINYDNIPDYESSFLASIFGEKYKNDLADIMHNYYRLGFERKPEYMGWDFDWKSMFSEEHIINTDFSFQNYNEAQNRLNEYDAISAQAKGIMEDLPKEYVPAFYELVYYPVKGADLMNKKMLVAQKNRWYARQGRSLTNQLSKDVTIYHDSIALITKHYNGLLNGKWNGIMTAPDQLPKPQTAPTEQINLPESAAMGIFVSGEDGINGFSSYHILPRFSIFTKGRYKIEVYNKGKQALSWSATTNSNWLQLSKTEGNTGTQDDIWVSVDWSKAPIGSDIKASIQITGANKTELVYVSLFNPKNAPVKEVKGMPVEDNGVVSIDPSKFNRKTEKQGVKVQVVKQLGYNGNSLQLGDVTDHAWNSSSTEYDFYTTDAGSVTVYTYALPVFARNKEHETRYGIKIDDSYTHWATTASDEYSFSWKSNVIRNAAINTTTFSIDKPGKHILKLIAGDPGMVIQKIVIDFGGMKRSYLGPEPTIGK</sequence>
<dbReference type="GO" id="GO:0016787">
    <property type="term" value="F:hydrolase activity"/>
    <property type="evidence" value="ECO:0007669"/>
    <property type="project" value="UniProtKB-KW"/>
</dbReference>
<dbReference type="InterPro" id="IPR031924">
    <property type="entry name" value="GH115"/>
</dbReference>
<protein>
    <recommendedName>
        <fullName evidence="3">Gylcosyl hydrolase 115 C-terminal domain-containing protein</fullName>
    </recommendedName>
</protein>
<gene>
    <name evidence="4" type="ORF">D6B99_09275</name>
</gene>
<feature type="domain" description="Gylcosyl hydrolase 115 C-terminal" evidence="3">
    <location>
        <begin position="800"/>
        <end position="961"/>
    </location>
</feature>
<dbReference type="AlphaFoldDB" id="A0A386HV06"/>